<accession>A0ABY4PBG5</accession>
<evidence type="ECO:0000256" key="2">
    <source>
        <dbReference type="ARBA" id="ARBA00022679"/>
    </source>
</evidence>
<organism evidence="4 5">
    <name type="scientific">Bombilactobacillus thymidiniphilus</name>
    <dbReference type="NCBI Taxonomy" id="2923363"/>
    <lineage>
        <taxon>Bacteria</taxon>
        <taxon>Bacillati</taxon>
        <taxon>Bacillota</taxon>
        <taxon>Bacilli</taxon>
        <taxon>Lactobacillales</taxon>
        <taxon>Lactobacillaceae</taxon>
        <taxon>Bombilactobacillus</taxon>
    </lineage>
</organism>
<evidence type="ECO:0000256" key="1">
    <source>
        <dbReference type="ARBA" id="ARBA00022676"/>
    </source>
</evidence>
<evidence type="ECO:0000313" key="4">
    <source>
        <dbReference type="EMBL" id="UQS83113.1"/>
    </source>
</evidence>
<dbReference type="PANTHER" id="PTHR13778:SF47">
    <property type="entry name" value="LIPOPOLYSACCHARIDE 1,3-GALACTOSYLTRANSFERASE"/>
    <property type="match status" value="1"/>
</dbReference>
<dbReference type="InterPro" id="IPR029044">
    <property type="entry name" value="Nucleotide-diphossugar_trans"/>
</dbReference>
<dbReference type="Pfam" id="PF01501">
    <property type="entry name" value="Glyco_transf_8"/>
    <property type="match status" value="1"/>
</dbReference>
<dbReference type="Proteomes" id="UP000831947">
    <property type="component" value="Chromosome"/>
</dbReference>
<dbReference type="PANTHER" id="PTHR13778">
    <property type="entry name" value="GLYCOSYLTRANSFERASE 8 DOMAIN-CONTAINING PROTEIN"/>
    <property type="match status" value="1"/>
</dbReference>
<keyword evidence="2" id="KW-0808">Transferase</keyword>
<reference evidence="4 5" key="1">
    <citation type="journal article" date="2022" name="Int. J. Syst. Evol. Microbiol.">
        <title>Apilactobacillus apisilvae sp. nov., Nicolia spurrieriana gen. nov. sp. nov., Bombilactobacillus folatiphilus sp. nov. and Bombilactobacillus thymidiniphilus sp. nov., four new lactic acid bacterial isolates from stingless bees Tetragonula carbonaria and Austroplebeia australis.</title>
        <authorList>
            <person name="Oliphant S.A."/>
            <person name="Watson-Haigh N.S."/>
            <person name="Sumby K.M."/>
            <person name="Gardner J."/>
            <person name="Groom S."/>
            <person name="Jiranek V."/>
        </authorList>
    </citation>
    <scope>NUCLEOTIDE SEQUENCE [LARGE SCALE GENOMIC DNA]</scope>
    <source>
        <strain evidence="4 5">SG4_A1</strain>
    </source>
</reference>
<dbReference type="InterPro" id="IPR050748">
    <property type="entry name" value="Glycosyltrans_8_dom-fam"/>
</dbReference>
<dbReference type="CDD" id="cd04194">
    <property type="entry name" value="GT8_A4GalT_like"/>
    <property type="match status" value="1"/>
</dbReference>
<dbReference type="SUPFAM" id="SSF53448">
    <property type="entry name" value="Nucleotide-diphospho-sugar transferases"/>
    <property type="match status" value="1"/>
</dbReference>
<dbReference type="RefSeq" id="WP_249512340.1">
    <property type="nucleotide sequence ID" value="NZ_CP093365.1"/>
</dbReference>
<sequence length="318" mass="36853">MNNSNHEIPVFFSVDDHYAPYLAVALNSLVQNSNPDRYYHVIVLCDDLSATNQQQLQSLTQNQVQLEFVSITDQIKKQITDTDNKLRADYFTYTIYFRLFIAELFPQFDKAIYLDADTVVNTDIANLFDISLGANWIGAVVDRFIVENPETFNYAQQAIGVKGDKYVNSGVLLMDLKALRENHFADHFFQLLNKYHFRSLAPDQDYLNAIAKNKIQRLDSKWNVMITFPESTPAAIIHWNLFEKPWYYAAAPRQEYFWRYAKNTPYYEQLQQQLQQVDPTAVQKDDKNAAELMNLAVQIAKTDTTFRARAEQGVQISL</sequence>
<evidence type="ECO:0000256" key="3">
    <source>
        <dbReference type="ARBA" id="ARBA00022723"/>
    </source>
</evidence>
<protein>
    <submittedName>
        <fullName evidence="4">Glycosyltransferase family 8 protein</fullName>
    </submittedName>
</protein>
<proteinExistence type="predicted"/>
<keyword evidence="3" id="KW-0479">Metal-binding</keyword>
<name>A0ABY4PBG5_9LACO</name>
<keyword evidence="5" id="KW-1185">Reference proteome</keyword>
<dbReference type="EMBL" id="CP093365">
    <property type="protein sequence ID" value="UQS83113.1"/>
    <property type="molecule type" value="Genomic_DNA"/>
</dbReference>
<keyword evidence="1" id="KW-0328">Glycosyltransferase</keyword>
<dbReference type="InterPro" id="IPR002495">
    <property type="entry name" value="Glyco_trans_8"/>
</dbReference>
<dbReference type="Gene3D" id="3.90.550.10">
    <property type="entry name" value="Spore Coat Polysaccharide Biosynthesis Protein SpsA, Chain A"/>
    <property type="match status" value="1"/>
</dbReference>
<evidence type="ECO:0000313" key="5">
    <source>
        <dbReference type="Proteomes" id="UP000831947"/>
    </source>
</evidence>
<gene>
    <name evidence="4" type="ORF">MOO47_04820</name>
</gene>